<keyword evidence="2" id="KW-1185">Reference proteome</keyword>
<dbReference type="EMBL" id="PVRR01000015">
    <property type="protein sequence ID" value="PRT35501.1"/>
    <property type="molecule type" value="Genomic_DNA"/>
</dbReference>
<protein>
    <recommendedName>
        <fullName evidence="3">DUF3168 domain-containing protein</fullName>
    </recommendedName>
</protein>
<accession>A0ABX5DKQ0</accession>
<name>A0ABX5DKQ0_9BACI</name>
<sequence>MKNLRPVILQALESNQELVSVLGGKRIYYRKARNADEFPRITFFELNNVPDSFADDEITSSEITFQIDIWSKNSTTAIHAKIDEIMKSIDFSRYAIADLYEEDTQIFHYAMRFRKV</sequence>
<evidence type="ECO:0008006" key="3">
    <source>
        <dbReference type="Google" id="ProtNLM"/>
    </source>
</evidence>
<organism evidence="1 2">
    <name type="scientific">Bacillus wiedmannii</name>
    <dbReference type="NCBI Taxonomy" id="1890302"/>
    <lineage>
        <taxon>Bacteria</taxon>
        <taxon>Bacillati</taxon>
        <taxon>Bacillota</taxon>
        <taxon>Bacilli</taxon>
        <taxon>Bacillales</taxon>
        <taxon>Bacillaceae</taxon>
        <taxon>Bacillus</taxon>
        <taxon>Bacillus cereus group</taxon>
    </lineage>
</organism>
<comment type="caution">
    <text evidence="1">The sequence shown here is derived from an EMBL/GenBank/DDBJ whole genome shotgun (WGS) entry which is preliminary data.</text>
</comment>
<evidence type="ECO:0000313" key="1">
    <source>
        <dbReference type="EMBL" id="PRT35501.1"/>
    </source>
</evidence>
<evidence type="ECO:0000313" key="2">
    <source>
        <dbReference type="Proteomes" id="UP000239236"/>
    </source>
</evidence>
<dbReference type="Gene3D" id="3.30.2000.30">
    <property type="match status" value="1"/>
</dbReference>
<gene>
    <name evidence="1" type="ORF">C6357_28965</name>
</gene>
<reference evidence="1 2" key="1">
    <citation type="submission" date="2018-03" db="EMBL/GenBank/DDBJ databases">
        <title>Genotypic and phenotypic analysis of antagonistic Bacillus spp. isolated from rhizosphere soil of plants in Tibet.</title>
        <authorList>
            <person name="Borriss R."/>
            <person name="Lasch P."/>
            <person name="Wu L."/>
            <person name="Wu H."/>
            <person name="Gao X."/>
        </authorList>
    </citation>
    <scope>NUCLEOTIDE SEQUENCE [LARGE SCALE GENOMIC DNA]</scope>
    <source>
        <strain evidence="1 2">NMSW16</strain>
    </source>
</reference>
<dbReference type="RefSeq" id="WP_106102798.1">
    <property type="nucleotide sequence ID" value="NZ_PVRR01000015.1"/>
</dbReference>
<dbReference type="InterPro" id="IPR053745">
    <property type="entry name" value="Viral_Tail_Comp_sf"/>
</dbReference>
<dbReference type="InterPro" id="IPR021508">
    <property type="entry name" value="Gp17-like"/>
</dbReference>
<proteinExistence type="predicted"/>
<dbReference type="Proteomes" id="UP000239236">
    <property type="component" value="Unassembled WGS sequence"/>
</dbReference>
<dbReference type="Pfam" id="PF11367">
    <property type="entry name" value="Tail_completion_gp17"/>
    <property type="match status" value="1"/>
</dbReference>